<keyword evidence="2" id="KW-1185">Reference proteome</keyword>
<reference evidence="1" key="1">
    <citation type="submission" date="2016-10" db="EMBL/GenBank/DDBJ databases">
        <title>Draft Genome Sequence of Nocardioides luteus Strain BAFB, an Alkane-Degrading Bacterium Isolated from JP-7 Polluted Soil.</title>
        <authorList>
            <person name="Brown L."/>
            <person name="Ruiz O.N."/>
            <person name="Gunasekera T."/>
        </authorList>
    </citation>
    <scope>NUCLEOTIDE SEQUENCE [LARGE SCALE GENOMIC DNA]</scope>
    <source>
        <strain evidence="1">BAFB</strain>
    </source>
</reference>
<sequence length="227" mass="24526">MTTQAGSNDDSLALIGPDADHRDAEVALVDAGWVRCGAGDWAIALSSPDGRAAARISPFDPAGTYNTAFYREAAPTGQVPALFGHRRLAGGGDLQVLELLEPVPEDEAVSFARTIRESDGGVLEVALRIHDRLRREQPWPGPLDFNPTNVMRTADGRLVMMDVFALDGPRLYGTAATDPDLVAARIPESERRFIAEIPLATTGGRQDEEMRAIAAGLERADVRRRVQ</sequence>
<name>A0A1J4N535_9ACTN</name>
<protein>
    <submittedName>
        <fullName evidence="1">Uncharacterized protein</fullName>
    </submittedName>
</protein>
<evidence type="ECO:0000313" key="1">
    <source>
        <dbReference type="EMBL" id="OIJ26079.1"/>
    </source>
</evidence>
<evidence type="ECO:0000313" key="2">
    <source>
        <dbReference type="Proteomes" id="UP000033772"/>
    </source>
</evidence>
<accession>A0A1J4N535</accession>
<dbReference type="RefSeq" id="WP_045550348.1">
    <property type="nucleotide sequence ID" value="NZ_JZDQ02000019.1"/>
</dbReference>
<dbReference type="STRING" id="1844.UG56_014910"/>
<comment type="caution">
    <text evidence="1">The sequence shown here is derived from an EMBL/GenBank/DDBJ whole genome shotgun (WGS) entry which is preliminary data.</text>
</comment>
<dbReference type="Proteomes" id="UP000033772">
    <property type="component" value="Unassembled WGS sequence"/>
</dbReference>
<proteinExistence type="predicted"/>
<dbReference type="OrthoDB" id="8479221at2"/>
<organism evidence="1 2">
    <name type="scientific">Nocardioides luteus</name>
    <dbReference type="NCBI Taxonomy" id="1844"/>
    <lineage>
        <taxon>Bacteria</taxon>
        <taxon>Bacillati</taxon>
        <taxon>Actinomycetota</taxon>
        <taxon>Actinomycetes</taxon>
        <taxon>Propionibacteriales</taxon>
        <taxon>Nocardioidaceae</taxon>
        <taxon>Nocardioides</taxon>
    </lineage>
</organism>
<dbReference type="EMBL" id="JZDQ02000019">
    <property type="protein sequence ID" value="OIJ26079.1"/>
    <property type="molecule type" value="Genomic_DNA"/>
</dbReference>
<dbReference type="AlphaFoldDB" id="A0A1J4N535"/>
<gene>
    <name evidence="1" type="ORF">UG56_014910</name>
</gene>